<organism evidence="2 3">
    <name type="scientific">Paxillus rubicundulus Ve08.2h10</name>
    <dbReference type="NCBI Taxonomy" id="930991"/>
    <lineage>
        <taxon>Eukaryota</taxon>
        <taxon>Fungi</taxon>
        <taxon>Dikarya</taxon>
        <taxon>Basidiomycota</taxon>
        <taxon>Agaricomycotina</taxon>
        <taxon>Agaricomycetes</taxon>
        <taxon>Agaricomycetidae</taxon>
        <taxon>Boletales</taxon>
        <taxon>Paxilineae</taxon>
        <taxon>Paxillaceae</taxon>
        <taxon>Paxillus</taxon>
    </lineage>
</organism>
<protein>
    <recommendedName>
        <fullName evidence="1">DDE-1 domain-containing protein</fullName>
    </recommendedName>
</protein>
<name>A0A0D0DDU3_9AGAM</name>
<sequence>NIQIEFFEPNLTPFVQPCNAGIICCFKAIYRCNFCARAIDFDEAGSCEIYKIDLLEAMLMAKSAWDTVLKETIKHCWDHTQIQPWFKLSDKIFQGH</sequence>
<evidence type="ECO:0000313" key="3">
    <source>
        <dbReference type="Proteomes" id="UP000054538"/>
    </source>
</evidence>
<dbReference type="HOGENOM" id="CLU_088458_4_1_1"/>
<dbReference type="Pfam" id="PF03184">
    <property type="entry name" value="DDE_1"/>
    <property type="match status" value="1"/>
</dbReference>
<dbReference type="Proteomes" id="UP000054538">
    <property type="component" value="Unassembled WGS sequence"/>
</dbReference>
<accession>A0A0D0DDU3</accession>
<reference evidence="3" key="2">
    <citation type="submission" date="2015-01" db="EMBL/GenBank/DDBJ databases">
        <title>Evolutionary Origins and Diversification of the Mycorrhizal Mutualists.</title>
        <authorList>
            <consortium name="DOE Joint Genome Institute"/>
            <consortium name="Mycorrhizal Genomics Consortium"/>
            <person name="Kohler A."/>
            <person name="Kuo A."/>
            <person name="Nagy L.G."/>
            <person name="Floudas D."/>
            <person name="Copeland A."/>
            <person name="Barry K.W."/>
            <person name="Cichocki N."/>
            <person name="Veneault-Fourrey C."/>
            <person name="LaButti K."/>
            <person name="Lindquist E.A."/>
            <person name="Lipzen A."/>
            <person name="Lundell T."/>
            <person name="Morin E."/>
            <person name="Murat C."/>
            <person name="Riley R."/>
            <person name="Ohm R."/>
            <person name="Sun H."/>
            <person name="Tunlid A."/>
            <person name="Henrissat B."/>
            <person name="Grigoriev I.V."/>
            <person name="Hibbett D.S."/>
            <person name="Martin F."/>
        </authorList>
    </citation>
    <scope>NUCLEOTIDE SEQUENCE [LARGE SCALE GENOMIC DNA]</scope>
    <source>
        <strain evidence="3">Ve08.2h10</strain>
    </source>
</reference>
<feature type="non-terminal residue" evidence="2">
    <location>
        <position position="1"/>
    </location>
</feature>
<feature type="domain" description="DDE-1" evidence="1">
    <location>
        <begin position="1"/>
        <end position="77"/>
    </location>
</feature>
<dbReference type="AlphaFoldDB" id="A0A0D0DDU3"/>
<dbReference type="InterPro" id="IPR004875">
    <property type="entry name" value="DDE_SF_endonuclease_dom"/>
</dbReference>
<evidence type="ECO:0000259" key="1">
    <source>
        <dbReference type="Pfam" id="PF03184"/>
    </source>
</evidence>
<proteinExistence type="predicted"/>
<gene>
    <name evidence="2" type="ORF">PAXRUDRAFT_140544</name>
</gene>
<reference evidence="2 3" key="1">
    <citation type="submission" date="2014-04" db="EMBL/GenBank/DDBJ databases">
        <authorList>
            <consortium name="DOE Joint Genome Institute"/>
            <person name="Kuo A."/>
            <person name="Kohler A."/>
            <person name="Jargeat P."/>
            <person name="Nagy L.G."/>
            <person name="Floudas D."/>
            <person name="Copeland A."/>
            <person name="Barry K.W."/>
            <person name="Cichocki N."/>
            <person name="Veneault-Fourrey C."/>
            <person name="LaButti K."/>
            <person name="Lindquist E.A."/>
            <person name="Lipzen A."/>
            <person name="Lundell T."/>
            <person name="Morin E."/>
            <person name="Murat C."/>
            <person name="Sun H."/>
            <person name="Tunlid A."/>
            <person name="Henrissat B."/>
            <person name="Grigoriev I.V."/>
            <person name="Hibbett D.S."/>
            <person name="Martin F."/>
            <person name="Nordberg H.P."/>
            <person name="Cantor M.N."/>
            <person name="Hua S.X."/>
        </authorList>
    </citation>
    <scope>NUCLEOTIDE SEQUENCE [LARGE SCALE GENOMIC DNA]</scope>
    <source>
        <strain evidence="2 3">Ve08.2h10</strain>
    </source>
</reference>
<evidence type="ECO:0000313" key="2">
    <source>
        <dbReference type="EMBL" id="KIK95507.1"/>
    </source>
</evidence>
<dbReference type="InParanoid" id="A0A0D0DDU3"/>
<dbReference type="OrthoDB" id="162969at2759"/>
<keyword evidence="3" id="KW-1185">Reference proteome</keyword>
<dbReference type="EMBL" id="KN825038">
    <property type="protein sequence ID" value="KIK95507.1"/>
    <property type="molecule type" value="Genomic_DNA"/>
</dbReference>
<dbReference type="GO" id="GO:0003676">
    <property type="term" value="F:nucleic acid binding"/>
    <property type="evidence" value="ECO:0007669"/>
    <property type="project" value="InterPro"/>
</dbReference>